<protein>
    <recommendedName>
        <fullName evidence="4">LamG domain-containing protein</fullName>
    </recommendedName>
</protein>
<feature type="signal peptide" evidence="1">
    <location>
        <begin position="1"/>
        <end position="26"/>
    </location>
</feature>
<proteinExistence type="predicted"/>
<gene>
    <name evidence="2" type="ORF">EWH70_34100</name>
</gene>
<keyword evidence="3" id="KW-1185">Reference proteome</keyword>
<name>A0A4Q7IYW7_9PSEU</name>
<reference evidence="2 3" key="1">
    <citation type="submission" date="2019-02" db="EMBL/GenBank/DDBJ databases">
        <title>Draft genome sequence of Amycolatopsis sp. 8-3EHSu isolated from roots of Suaeda maritima.</title>
        <authorList>
            <person name="Duangmal K."/>
            <person name="Chantavorakit T."/>
        </authorList>
    </citation>
    <scope>NUCLEOTIDE SEQUENCE [LARGE SCALE GENOMIC DNA]</scope>
    <source>
        <strain evidence="2 3">8-3EHSu</strain>
    </source>
</reference>
<evidence type="ECO:0000313" key="2">
    <source>
        <dbReference type="EMBL" id="RZQ59462.1"/>
    </source>
</evidence>
<dbReference type="Proteomes" id="UP000292003">
    <property type="component" value="Unassembled WGS sequence"/>
</dbReference>
<sequence>MSRRPRVIAGFAAVCGLLMTASPAVAQVESGPWRSYSPSFKVQERGCGQVDNLTFRLTCSTASGDQRAERRYDTYSSGTRQFEGSFRITSMGGTRISLKQTFGSGPFFMLAVERGGRLYAVHGGTTIATGATVGATVRVNTVHQVGGQHRTYINGSRKHEVASPGGSFYDKFGAYRTNSGNGPATVVWSGVRFWQK</sequence>
<evidence type="ECO:0000313" key="3">
    <source>
        <dbReference type="Proteomes" id="UP000292003"/>
    </source>
</evidence>
<organism evidence="2 3">
    <name type="scientific">Amycolatopsis suaedae</name>
    <dbReference type="NCBI Taxonomy" id="2510978"/>
    <lineage>
        <taxon>Bacteria</taxon>
        <taxon>Bacillati</taxon>
        <taxon>Actinomycetota</taxon>
        <taxon>Actinomycetes</taxon>
        <taxon>Pseudonocardiales</taxon>
        <taxon>Pseudonocardiaceae</taxon>
        <taxon>Amycolatopsis</taxon>
    </lineage>
</organism>
<keyword evidence="1" id="KW-0732">Signal</keyword>
<evidence type="ECO:0000256" key="1">
    <source>
        <dbReference type="SAM" id="SignalP"/>
    </source>
</evidence>
<dbReference type="OrthoDB" id="3530423at2"/>
<evidence type="ECO:0008006" key="4">
    <source>
        <dbReference type="Google" id="ProtNLM"/>
    </source>
</evidence>
<dbReference type="RefSeq" id="WP_130479723.1">
    <property type="nucleotide sequence ID" value="NZ_SFCC01000024.1"/>
</dbReference>
<comment type="caution">
    <text evidence="2">The sequence shown here is derived from an EMBL/GenBank/DDBJ whole genome shotgun (WGS) entry which is preliminary data.</text>
</comment>
<accession>A0A4Q7IYW7</accession>
<dbReference type="AlphaFoldDB" id="A0A4Q7IYW7"/>
<dbReference type="EMBL" id="SFCC01000024">
    <property type="protein sequence ID" value="RZQ59462.1"/>
    <property type="molecule type" value="Genomic_DNA"/>
</dbReference>
<feature type="chain" id="PRO_5020437405" description="LamG domain-containing protein" evidence="1">
    <location>
        <begin position="27"/>
        <end position="196"/>
    </location>
</feature>